<sequence>MQKILQYLMLLAFLIWHSIALPVDTGSKASFINQHFERSMINHKLFDIYNAWIHSLLNKPTNENKLRQKRDGTASVNIAAVQATVNDQRIMIDDHRTMIDDHRTLINNFLNTTSNENNIKQAVAEHHSSTPPIWNSWRDLAPPPPPVQRYMNNQRRGDAIYRNNQYNYQYRNSIPKRNYNNDFYSLQNNTDNNFSNRQNNNNNNIFYNRNFQQRHNRYSMNNGSMQSYYNYNNRPPIFQSRFNLNRRINRSRSREQRRSGPRQLRLNDFMPTQLRDTSPVLANLPSNFNLNTDPTTTATRPNPPANALPQRPKFATQTQTITAASHNTTQPFIVNVDTNVLDQQQQQSSQQRPTTNTSTRRRQNRRNRQQQYQNTADNYNQNYNRFTELSDAETCADIESNYDDDISDAAPLINKTNNNNKMKQQTEQNSSNKKKKRSYLEPNRIMRYMQDNASAIINSRGNQAYILASTTVYDDWIRNNYDLQVWENYLKMGTDDKHWAKEVIKGTKKRDDIINGRFVKKKINRLTTNITQASANISNLQVQLTTYWTQTVTSAITSTTSATTNSNRTREPADRLEKFILKYIHNCTQHVK</sequence>
<feature type="region of interest" description="Disordered" evidence="1">
    <location>
        <begin position="248"/>
        <end position="319"/>
    </location>
</feature>
<feature type="compositionally biased region" description="Low complexity" evidence="1">
    <location>
        <begin position="289"/>
        <end position="300"/>
    </location>
</feature>
<evidence type="ECO:0000313" key="3">
    <source>
        <dbReference type="EMBL" id="CAF2002359.1"/>
    </source>
</evidence>
<feature type="chain" id="PRO_5032602374" evidence="2">
    <location>
        <begin position="21"/>
        <end position="592"/>
    </location>
</feature>
<feature type="signal peptide" evidence="2">
    <location>
        <begin position="1"/>
        <end position="20"/>
    </location>
</feature>
<comment type="caution">
    <text evidence="3">The sequence shown here is derived from an EMBL/GenBank/DDBJ whole genome shotgun (WGS) entry which is preliminary data.</text>
</comment>
<feature type="compositionally biased region" description="Low complexity" evidence="1">
    <location>
        <begin position="343"/>
        <end position="358"/>
    </location>
</feature>
<feature type="compositionally biased region" description="Low complexity" evidence="1">
    <location>
        <begin position="414"/>
        <end position="429"/>
    </location>
</feature>
<dbReference type="AlphaFoldDB" id="A0A816MKL7"/>
<protein>
    <submittedName>
        <fullName evidence="3">Uncharacterized protein</fullName>
    </submittedName>
</protein>
<feature type="region of interest" description="Disordered" evidence="1">
    <location>
        <begin position="343"/>
        <end position="381"/>
    </location>
</feature>
<evidence type="ECO:0000256" key="2">
    <source>
        <dbReference type="SAM" id="SignalP"/>
    </source>
</evidence>
<name>A0A816MKL7_9BILA</name>
<dbReference type="EMBL" id="CAJNRF010001231">
    <property type="protein sequence ID" value="CAF2002359.1"/>
    <property type="molecule type" value="Genomic_DNA"/>
</dbReference>
<keyword evidence="2" id="KW-0732">Signal</keyword>
<feature type="compositionally biased region" description="Basic residues" evidence="1">
    <location>
        <begin position="359"/>
        <end position="368"/>
    </location>
</feature>
<evidence type="ECO:0000256" key="1">
    <source>
        <dbReference type="SAM" id="MobiDB-lite"/>
    </source>
</evidence>
<gene>
    <name evidence="3" type="ORF">WKI299_LOCUS4829</name>
</gene>
<accession>A0A816MKL7</accession>
<reference evidence="3" key="1">
    <citation type="submission" date="2021-02" db="EMBL/GenBank/DDBJ databases">
        <authorList>
            <person name="Nowell W R."/>
        </authorList>
    </citation>
    <scope>NUCLEOTIDE SEQUENCE</scope>
</reference>
<evidence type="ECO:0000313" key="4">
    <source>
        <dbReference type="Proteomes" id="UP000663856"/>
    </source>
</evidence>
<feature type="region of interest" description="Disordered" evidence="1">
    <location>
        <begin position="405"/>
        <end position="439"/>
    </location>
</feature>
<organism evidence="3 4">
    <name type="scientific">Rotaria magnacalcarata</name>
    <dbReference type="NCBI Taxonomy" id="392030"/>
    <lineage>
        <taxon>Eukaryota</taxon>
        <taxon>Metazoa</taxon>
        <taxon>Spiralia</taxon>
        <taxon>Gnathifera</taxon>
        <taxon>Rotifera</taxon>
        <taxon>Eurotatoria</taxon>
        <taxon>Bdelloidea</taxon>
        <taxon>Philodinida</taxon>
        <taxon>Philodinidae</taxon>
        <taxon>Rotaria</taxon>
    </lineage>
</organism>
<dbReference type="Proteomes" id="UP000663856">
    <property type="component" value="Unassembled WGS sequence"/>
</dbReference>
<proteinExistence type="predicted"/>